<comment type="caution">
    <text evidence="1">The sequence shown here is derived from an EMBL/GenBank/DDBJ whole genome shotgun (WGS) entry which is preliminary data.</text>
</comment>
<evidence type="ECO:0008006" key="3">
    <source>
        <dbReference type="Google" id="ProtNLM"/>
    </source>
</evidence>
<reference evidence="1 2" key="1">
    <citation type="submission" date="2024-09" db="EMBL/GenBank/DDBJ databases">
        <authorList>
            <person name="Sun Q."/>
            <person name="Mori K."/>
        </authorList>
    </citation>
    <scope>NUCLEOTIDE SEQUENCE [LARGE SCALE GENOMIC DNA]</scope>
    <source>
        <strain evidence="1 2">CECT 8064</strain>
    </source>
</reference>
<keyword evidence="2" id="KW-1185">Reference proteome</keyword>
<dbReference type="Proteomes" id="UP001589645">
    <property type="component" value="Unassembled WGS sequence"/>
</dbReference>
<protein>
    <recommendedName>
        <fullName evidence="3">Tail fiber assembly protein</fullName>
    </recommendedName>
</protein>
<dbReference type="EMBL" id="JBHMEP010000002">
    <property type="protein sequence ID" value="MFB9135729.1"/>
    <property type="molecule type" value="Genomic_DNA"/>
</dbReference>
<proteinExistence type="predicted"/>
<evidence type="ECO:0000313" key="2">
    <source>
        <dbReference type="Proteomes" id="UP001589645"/>
    </source>
</evidence>
<accession>A0ABV5HN97</accession>
<organism evidence="1 2">
    <name type="scientific">Vibrio olivae</name>
    <dbReference type="NCBI Taxonomy" id="1243002"/>
    <lineage>
        <taxon>Bacteria</taxon>
        <taxon>Pseudomonadati</taxon>
        <taxon>Pseudomonadota</taxon>
        <taxon>Gammaproteobacteria</taxon>
        <taxon>Vibrionales</taxon>
        <taxon>Vibrionaceae</taxon>
        <taxon>Vibrio</taxon>
    </lineage>
</organism>
<dbReference type="RefSeq" id="WP_390192990.1">
    <property type="nucleotide sequence ID" value="NZ_JBHMEP010000002.1"/>
</dbReference>
<sequence length="182" mass="20709">MKMKFWTFDEDTLEVNPVAVELIRQSKMDEYPKRALLTEPLPKVEGKAVIVSKFEYGRPTSTKYVTDLRGKTLYSIEDCSVTQTMESLGDVPKGWTVEVPMSHYCVWQDEQWSVDTSAKHIAEFNQVDEARRDRYAQMVDPLIAEAVIKRLQDDEAGAKALEQQALGARAKIQAANPWPEVV</sequence>
<evidence type="ECO:0000313" key="1">
    <source>
        <dbReference type="EMBL" id="MFB9135729.1"/>
    </source>
</evidence>
<gene>
    <name evidence="1" type="ORF">ACFFUV_12225</name>
</gene>
<name>A0ABV5HN97_9VIBR</name>